<evidence type="ECO:0000256" key="1">
    <source>
        <dbReference type="SAM" id="Phobius"/>
    </source>
</evidence>
<feature type="transmembrane region" description="Helical" evidence="1">
    <location>
        <begin position="28"/>
        <end position="45"/>
    </location>
</feature>
<feature type="transmembrane region" description="Helical" evidence="1">
    <location>
        <begin position="280"/>
        <end position="296"/>
    </location>
</feature>
<feature type="transmembrane region" description="Helical" evidence="1">
    <location>
        <begin position="65"/>
        <end position="82"/>
    </location>
</feature>
<feature type="transmembrane region" description="Helical" evidence="1">
    <location>
        <begin position="145"/>
        <end position="165"/>
    </location>
</feature>
<feature type="transmembrane region" description="Helical" evidence="1">
    <location>
        <begin position="185"/>
        <end position="206"/>
    </location>
</feature>
<keyword evidence="1" id="KW-1133">Transmembrane helix</keyword>
<dbReference type="RefSeq" id="WP_258421952.1">
    <property type="nucleotide sequence ID" value="NZ_JANSUY010000001.1"/>
</dbReference>
<accession>A0A9X2P308</accession>
<name>A0A9X2P308_9BACT</name>
<dbReference type="EMBL" id="JANSUY010000001">
    <property type="protein sequence ID" value="MCR9014077.1"/>
    <property type="molecule type" value="Genomic_DNA"/>
</dbReference>
<evidence type="ECO:0000313" key="2">
    <source>
        <dbReference type="EMBL" id="MCR9014077.1"/>
    </source>
</evidence>
<keyword evidence="1" id="KW-0812">Transmembrane</keyword>
<protein>
    <submittedName>
        <fullName evidence="2">Uncharacterized protein</fullName>
    </submittedName>
</protein>
<feature type="transmembrane region" description="Helical" evidence="1">
    <location>
        <begin position="305"/>
        <end position="326"/>
    </location>
</feature>
<proteinExistence type="predicted"/>
<dbReference type="AlphaFoldDB" id="A0A9X2P308"/>
<sequence>MNQNFTSTTLTESAAFDTATVTRVIPTYVYATVFASLCIAVGLQWDISWHMSVGRDGLFSPPHILIYLGAVIAGVFSGIKVLKTSFWGSKEEKSQSIRFWGIFHGSLGAMFCKWGAFAMLTSAPFDDWWHNTYGLDVKILSPPHALLGLGMMMIQFGAMISVIAAQNKLGEKMDARTKSHLQWMYALSAGFLLVMVYTLVSEYYFLNMLHGVLPYQIAALMFPLFLISISFASPYRFAATKMSLIYTLVMAAMVWIMPLFPAEPKLSPVFNYITRFQPFHFPILLIVPAVAIDFAIEKWRNSNKWLLAVLLSLIFVVSFTPVQWYFSEVLISEIGRGWFFGRFSWPYFANPDYEFRFRFHPDSISQGWDLIKGLLIAVGIGTLTSRVGLSWGNWMKQVKR</sequence>
<feature type="transmembrane region" description="Helical" evidence="1">
    <location>
        <begin position="212"/>
        <end position="232"/>
    </location>
</feature>
<reference evidence="2" key="1">
    <citation type="submission" date="2022-08" db="EMBL/GenBank/DDBJ databases">
        <authorList>
            <person name="Zhang D."/>
        </authorList>
    </citation>
    <scope>NUCLEOTIDE SEQUENCE</scope>
    <source>
        <strain evidence="2">XJ19-11</strain>
    </source>
</reference>
<feature type="transmembrane region" description="Helical" evidence="1">
    <location>
        <begin position="102"/>
        <end position="125"/>
    </location>
</feature>
<feature type="transmembrane region" description="Helical" evidence="1">
    <location>
        <begin position="370"/>
        <end position="389"/>
    </location>
</feature>
<feature type="transmembrane region" description="Helical" evidence="1">
    <location>
        <begin position="244"/>
        <end position="260"/>
    </location>
</feature>
<organism evidence="2 3">
    <name type="scientific">Aquiflexum gelatinilyticum</name>
    <dbReference type="NCBI Taxonomy" id="2961943"/>
    <lineage>
        <taxon>Bacteria</taxon>
        <taxon>Pseudomonadati</taxon>
        <taxon>Bacteroidota</taxon>
        <taxon>Cytophagia</taxon>
        <taxon>Cytophagales</taxon>
        <taxon>Cyclobacteriaceae</taxon>
        <taxon>Aquiflexum</taxon>
    </lineage>
</organism>
<dbReference type="Proteomes" id="UP001142175">
    <property type="component" value="Unassembled WGS sequence"/>
</dbReference>
<keyword evidence="1" id="KW-0472">Membrane</keyword>
<comment type="caution">
    <text evidence="2">The sequence shown here is derived from an EMBL/GenBank/DDBJ whole genome shotgun (WGS) entry which is preliminary data.</text>
</comment>
<gene>
    <name evidence="2" type="ORF">NU887_03460</name>
</gene>
<evidence type="ECO:0000313" key="3">
    <source>
        <dbReference type="Proteomes" id="UP001142175"/>
    </source>
</evidence>
<keyword evidence="3" id="KW-1185">Reference proteome</keyword>